<name>A0ABN3JDC2_9ACTN</name>
<gene>
    <name evidence="1" type="ORF">GCM10010191_45450</name>
</gene>
<dbReference type="InterPro" id="IPR036705">
    <property type="entry name" value="Ribosyl_crysJ1_sf"/>
</dbReference>
<dbReference type="EMBL" id="BAAARW010000016">
    <property type="protein sequence ID" value="GAA2427429.1"/>
    <property type="molecule type" value="Genomic_DNA"/>
</dbReference>
<proteinExistence type="predicted"/>
<evidence type="ECO:0000313" key="1">
    <source>
        <dbReference type="EMBL" id="GAA2427429.1"/>
    </source>
</evidence>
<keyword evidence="2" id="KW-1185">Reference proteome</keyword>
<dbReference type="PANTHER" id="PTHR16222:SF12">
    <property type="entry name" value="ADP-RIBOSYLGLYCOHYDROLASE-RELATED"/>
    <property type="match status" value="1"/>
</dbReference>
<evidence type="ECO:0000313" key="2">
    <source>
        <dbReference type="Proteomes" id="UP001501231"/>
    </source>
</evidence>
<dbReference type="Gene3D" id="1.10.4080.10">
    <property type="entry name" value="ADP-ribosylation/Crystallin J1"/>
    <property type="match status" value="1"/>
</dbReference>
<dbReference type="PANTHER" id="PTHR16222">
    <property type="entry name" value="ADP-RIBOSYLGLYCOHYDROLASE"/>
    <property type="match status" value="1"/>
</dbReference>
<organism evidence="1 2">
    <name type="scientific">Actinomadura vinacea</name>
    <dbReference type="NCBI Taxonomy" id="115336"/>
    <lineage>
        <taxon>Bacteria</taxon>
        <taxon>Bacillati</taxon>
        <taxon>Actinomycetota</taxon>
        <taxon>Actinomycetes</taxon>
        <taxon>Streptosporangiales</taxon>
        <taxon>Thermomonosporaceae</taxon>
        <taxon>Actinomadura</taxon>
    </lineage>
</organism>
<sequence>MTSDRIERARASLLGLALGDALGSQFFVPANRAAFETRELPPAPWQWTDDTEMACSVLLVLARHGTIDQDALAAGFAHRHDFDRGYGPSTNRLLRLVREGGDWRELAREPFDGQGSWGNGAAMRVAPLGAWYADDLGEAARQAELSASVTHPHPEAVAGAIAVAVATAIAASTPERLAPGVFLDRVLEHVPATQVRQGILEARKLLTIRDPGSAAAVLGNGRQVASHDTVPYTLWAAARHLDDYENAFWTTSAAGGDVDTTCAIVGGIVATRTDLPPRWLEACEPLPSWVATSWAGDGPGTPQ</sequence>
<comment type="caution">
    <text evidence="1">The sequence shown here is derived from an EMBL/GenBank/DDBJ whole genome shotgun (WGS) entry which is preliminary data.</text>
</comment>
<dbReference type="RefSeq" id="WP_344591412.1">
    <property type="nucleotide sequence ID" value="NZ_BAAARW010000016.1"/>
</dbReference>
<protein>
    <submittedName>
        <fullName evidence="1">ADP-ribosylglycohydrolase family protein</fullName>
    </submittedName>
</protein>
<accession>A0ABN3JDC2</accession>
<dbReference type="Pfam" id="PF03747">
    <property type="entry name" value="ADP_ribosyl_GH"/>
    <property type="match status" value="1"/>
</dbReference>
<dbReference type="InterPro" id="IPR050792">
    <property type="entry name" value="ADP-ribosylglycohydrolase"/>
</dbReference>
<dbReference type="InterPro" id="IPR005502">
    <property type="entry name" value="Ribosyl_crysJ1"/>
</dbReference>
<dbReference type="Proteomes" id="UP001501231">
    <property type="component" value="Unassembled WGS sequence"/>
</dbReference>
<reference evidence="1 2" key="1">
    <citation type="journal article" date="2019" name="Int. J. Syst. Evol. Microbiol.">
        <title>The Global Catalogue of Microorganisms (GCM) 10K type strain sequencing project: providing services to taxonomists for standard genome sequencing and annotation.</title>
        <authorList>
            <consortium name="The Broad Institute Genomics Platform"/>
            <consortium name="The Broad Institute Genome Sequencing Center for Infectious Disease"/>
            <person name="Wu L."/>
            <person name="Ma J."/>
        </authorList>
    </citation>
    <scope>NUCLEOTIDE SEQUENCE [LARGE SCALE GENOMIC DNA]</scope>
    <source>
        <strain evidence="1 2">JCM 3325</strain>
    </source>
</reference>
<dbReference type="SUPFAM" id="SSF101478">
    <property type="entry name" value="ADP-ribosylglycohydrolase"/>
    <property type="match status" value="1"/>
</dbReference>